<organism evidence="3">
    <name type="scientific">Pneumocystis jirovecii</name>
    <name type="common">Human pneumocystis pneumonia agent</name>
    <dbReference type="NCBI Taxonomy" id="42068"/>
    <lineage>
        <taxon>Eukaryota</taxon>
        <taxon>Fungi</taxon>
        <taxon>Dikarya</taxon>
        <taxon>Ascomycota</taxon>
        <taxon>Taphrinomycotina</taxon>
        <taxon>Pneumocystomycetes</taxon>
        <taxon>Pneumocystaceae</taxon>
        <taxon>Pneumocystis</taxon>
    </lineage>
</organism>
<dbReference type="InterPro" id="IPR037804">
    <property type="entry name" value="SGF73"/>
</dbReference>
<dbReference type="FunCoup" id="L0PE01">
    <property type="interactions" value="26"/>
</dbReference>
<dbReference type="Pfam" id="PF08313">
    <property type="entry name" value="SCA7"/>
    <property type="match status" value="1"/>
</dbReference>
<dbReference type="PANTHER" id="PTHR47805:SF1">
    <property type="entry name" value="SAGA-ASSOCIATED FACTOR 73"/>
    <property type="match status" value="1"/>
</dbReference>
<evidence type="ECO:0000313" key="2">
    <source>
        <dbReference type="EMBL" id="CCJ30636.1"/>
    </source>
</evidence>
<comment type="caution">
    <text evidence="2">The sequence shown here is derived from an EMBL/GenBank/DDBJ whole genome shotgun (WGS) entry which is preliminary data.</text>
</comment>
<reference evidence="2 3" key="1">
    <citation type="journal article" date="2012" name="MBio">
        <title>De novo assembly of the Pneumocystis jirovecii genome from a single bronchoalveolar lavage fluid specimen from a patient.</title>
        <authorList>
            <person name="Cisse O.H."/>
            <person name="Pagni M."/>
            <person name="Hauser P.M."/>
        </authorList>
    </citation>
    <scope>NUCLEOTIDE SEQUENCE [LARGE SCALE GENOMIC DNA]</scope>
    <source>
        <strain evidence="2 3">SE8</strain>
    </source>
</reference>
<sequence>MSDKENNALWSPVVSALFSEKSLSLFDEKAKKLSVKLYNKDKDWKENGQYFFEIAEELDKEEPMALWRELNPDTPGSPITTILDIDEFEKYGYNPLSETMKYIHCKKCGRVVLQTVFYKHEKICNQLQDNDVTVLKKGYGKNERDLQNTSIKRFKKRLHFDAVNFQDSDSSILDGLQRASKISKYDYKNKSELKKLKSKNILTKQKNSIDLEKQCGVLLPNGNLCSRSLTCKSHSMGAKRAVPGRSQPYDILLAHYQKKNQIKQQKAATISSVFDEYASDTKQVDSEEEVALVMESILSSSACPLERKIMVPVRIKRRFFRFQEMFSTVFSQDQWPGKIKDQWSEKTHDSTDDCSENVIPFHVNSDWIPDENSQSSVS</sequence>
<dbReference type="Gene3D" id="6.10.140.670">
    <property type="match status" value="1"/>
</dbReference>
<accession>L0PE01</accession>
<dbReference type="GO" id="GO:0031048">
    <property type="term" value="P:regulatory ncRNA-mediated heterochromatin formation"/>
    <property type="evidence" value="ECO:0007669"/>
    <property type="project" value="TreeGrafter"/>
</dbReference>
<dbReference type="GO" id="GO:1904802">
    <property type="term" value="P:RITS complex assembly"/>
    <property type="evidence" value="ECO:0007669"/>
    <property type="project" value="TreeGrafter"/>
</dbReference>
<protein>
    <recommendedName>
        <fullName evidence="1">SCA7 domain-containing protein</fullName>
    </recommendedName>
</protein>
<dbReference type="AlphaFoldDB" id="L0PE01"/>
<dbReference type="STRING" id="1209962.L0PE01"/>
<dbReference type="VEuPathDB" id="FungiDB:PNEJI1_001088"/>
<proteinExistence type="predicted"/>
<evidence type="ECO:0000313" key="3">
    <source>
        <dbReference type="Proteomes" id="UP000010422"/>
    </source>
</evidence>
<dbReference type="GO" id="GO:0000124">
    <property type="term" value="C:SAGA complex"/>
    <property type="evidence" value="ECO:0007669"/>
    <property type="project" value="InterPro"/>
</dbReference>
<dbReference type="EMBL" id="CAKM01000259">
    <property type="protein sequence ID" value="CCJ30636.1"/>
    <property type="molecule type" value="Genomic_DNA"/>
</dbReference>
<dbReference type="PROSITE" id="PS51505">
    <property type="entry name" value="SCA7"/>
    <property type="match status" value="1"/>
</dbReference>
<dbReference type="InterPro" id="IPR013243">
    <property type="entry name" value="SCA7_dom"/>
</dbReference>
<evidence type="ECO:0000259" key="1">
    <source>
        <dbReference type="PROSITE" id="PS51505"/>
    </source>
</evidence>
<name>L0PE01_PNEJI</name>
<dbReference type="Proteomes" id="UP000010422">
    <property type="component" value="Unassembled WGS sequence"/>
</dbReference>
<feature type="domain" description="SCA7" evidence="1">
    <location>
        <begin position="202"/>
        <end position="268"/>
    </location>
</feature>
<gene>
    <name evidence="2" type="ORF">PNEJI1_001088</name>
</gene>
<dbReference type="GO" id="GO:0006357">
    <property type="term" value="P:regulation of transcription by RNA polymerase II"/>
    <property type="evidence" value="ECO:0007669"/>
    <property type="project" value="TreeGrafter"/>
</dbReference>
<dbReference type="PANTHER" id="PTHR47805">
    <property type="entry name" value="SAGA-ASSOCIATED FACTOR 73"/>
    <property type="match status" value="1"/>
</dbReference>
<dbReference type="InParanoid" id="L0PE01"/>